<organism evidence="1 2">
    <name type="scientific">Undibacterium seohonense</name>
    <dbReference type="NCBI Taxonomy" id="1344950"/>
    <lineage>
        <taxon>Bacteria</taxon>
        <taxon>Pseudomonadati</taxon>
        <taxon>Pseudomonadota</taxon>
        <taxon>Betaproteobacteria</taxon>
        <taxon>Burkholderiales</taxon>
        <taxon>Oxalobacteraceae</taxon>
        <taxon>Undibacterium</taxon>
    </lineage>
</organism>
<evidence type="ECO:0000313" key="1">
    <source>
        <dbReference type="EMBL" id="MBC3806176.1"/>
    </source>
</evidence>
<evidence type="ECO:0000313" key="2">
    <source>
        <dbReference type="Proteomes" id="UP000648257"/>
    </source>
</evidence>
<proteinExistence type="predicted"/>
<accession>A0ABR6X1A7</accession>
<protein>
    <submittedName>
        <fullName evidence="1">Uncharacterized protein</fullName>
    </submittedName>
</protein>
<sequence>MSTLTLHEDTFYKHFKPYHHPKASYDIWGGFDLETFDANYELVCSLCSEFIWTVLDGEANDQWIVPGIHYVNRVCYLVTEAQHNDVRVEFRIKHYVSSLTEIGLARQIKHLLACE</sequence>
<dbReference type="Proteomes" id="UP000648257">
    <property type="component" value="Unassembled WGS sequence"/>
</dbReference>
<keyword evidence="2" id="KW-1185">Reference proteome</keyword>
<reference evidence="1 2" key="1">
    <citation type="submission" date="2020-08" db="EMBL/GenBank/DDBJ databases">
        <title>Novel species isolated from subtropical streams in China.</title>
        <authorList>
            <person name="Lu H."/>
        </authorList>
    </citation>
    <scope>NUCLEOTIDE SEQUENCE [LARGE SCALE GENOMIC DNA]</scope>
    <source>
        <strain evidence="1 2">KACC 16656</strain>
    </source>
</reference>
<dbReference type="EMBL" id="JACOFW010000002">
    <property type="protein sequence ID" value="MBC3806176.1"/>
    <property type="molecule type" value="Genomic_DNA"/>
</dbReference>
<comment type="caution">
    <text evidence="1">The sequence shown here is derived from an EMBL/GenBank/DDBJ whole genome shotgun (WGS) entry which is preliminary data.</text>
</comment>
<gene>
    <name evidence="1" type="ORF">H8K52_02305</name>
</gene>
<name>A0ABR6X1A7_9BURK</name>